<dbReference type="InterPro" id="IPR002347">
    <property type="entry name" value="SDR_fam"/>
</dbReference>
<sequence length="195" mass="21306">MLVPERQTDGFESPFPLVSTTWPLLADQPAAGCARRGQDLWLSRIANMSSATHYAGVLDMNDLNRRTCYSSHGAYSQSKLALVLFTYYLQEQLTAGNFPVTVNAVDPGMVDTALYDNLWSLAQAMKKPVAKILFRTPAEGAATAIYTAAASEMEGVGGCYLYNGQKTQSSDLSYNSELQAELWKKSCELVGLQEA</sequence>
<dbReference type="Proteomes" id="UP001279410">
    <property type="component" value="Unassembled WGS sequence"/>
</dbReference>
<dbReference type="PANTHER" id="PTHR43157">
    <property type="entry name" value="PHOSPHATIDYLINOSITOL-GLYCAN BIOSYNTHESIS CLASS F PROTEIN-RELATED"/>
    <property type="match status" value="1"/>
</dbReference>
<protein>
    <submittedName>
        <fullName evidence="3">Dehydrogenase/reductase SDR family member on chromosome X-like isoform X1</fullName>
    </submittedName>
</protein>
<keyword evidence="2" id="KW-0560">Oxidoreductase</keyword>
<evidence type="ECO:0000256" key="1">
    <source>
        <dbReference type="ARBA" id="ARBA00006484"/>
    </source>
</evidence>
<evidence type="ECO:0000256" key="2">
    <source>
        <dbReference type="ARBA" id="ARBA00023002"/>
    </source>
</evidence>
<comment type="caution">
    <text evidence="3">The sequence shown here is derived from an EMBL/GenBank/DDBJ whole genome shotgun (WGS) entry which is preliminary data.</text>
</comment>
<accession>A0AAD3RHP6</accession>
<dbReference type="InterPro" id="IPR036291">
    <property type="entry name" value="NAD(P)-bd_dom_sf"/>
</dbReference>
<evidence type="ECO:0000313" key="4">
    <source>
        <dbReference type="Proteomes" id="UP001279410"/>
    </source>
</evidence>
<comment type="similarity">
    <text evidence="1">Belongs to the short-chain dehydrogenases/reductases (SDR) family.</text>
</comment>
<gene>
    <name evidence="3" type="ORF">AKAME5_001965300</name>
</gene>
<keyword evidence="4" id="KW-1185">Reference proteome</keyword>
<dbReference type="EMBL" id="BRZM01000132">
    <property type="protein sequence ID" value="GLD68340.1"/>
    <property type="molecule type" value="Genomic_DNA"/>
</dbReference>
<dbReference type="Gene3D" id="3.40.50.720">
    <property type="entry name" value="NAD(P)-binding Rossmann-like Domain"/>
    <property type="match status" value="1"/>
</dbReference>
<evidence type="ECO:0000313" key="3">
    <source>
        <dbReference type="EMBL" id="GLD68340.1"/>
    </source>
</evidence>
<proteinExistence type="inferred from homology"/>
<dbReference type="Pfam" id="PF00106">
    <property type="entry name" value="adh_short"/>
    <property type="match status" value="1"/>
</dbReference>
<reference evidence="3" key="1">
    <citation type="submission" date="2022-08" db="EMBL/GenBank/DDBJ databases">
        <title>Genome sequencing of akame (Lates japonicus).</title>
        <authorList>
            <person name="Hashiguchi Y."/>
            <person name="Takahashi H."/>
        </authorList>
    </citation>
    <scope>NUCLEOTIDE SEQUENCE</scope>
    <source>
        <strain evidence="3">Kochi</strain>
    </source>
</reference>
<dbReference type="GO" id="GO:0016491">
    <property type="term" value="F:oxidoreductase activity"/>
    <property type="evidence" value="ECO:0007669"/>
    <property type="project" value="UniProtKB-KW"/>
</dbReference>
<dbReference type="PANTHER" id="PTHR43157:SF31">
    <property type="entry name" value="PHOSPHATIDYLINOSITOL-GLYCAN BIOSYNTHESIS CLASS F PROTEIN"/>
    <property type="match status" value="1"/>
</dbReference>
<organism evidence="3 4">
    <name type="scientific">Lates japonicus</name>
    <name type="common">Japanese lates</name>
    <dbReference type="NCBI Taxonomy" id="270547"/>
    <lineage>
        <taxon>Eukaryota</taxon>
        <taxon>Metazoa</taxon>
        <taxon>Chordata</taxon>
        <taxon>Craniata</taxon>
        <taxon>Vertebrata</taxon>
        <taxon>Euteleostomi</taxon>
        <taxon>Actinopterygii</taxon>
        <taxon>Neopterygii</taxon>
        <taxon>Teleostei</taxon>
        <taxon>Neoteleostei</taxon>
        <taxon>Acanthomorphata</taxon>
        <taxon>Carangaria</taxon>
        <taxon>Carangaria incertae sedis</taxon>
        <taxon>Centropomidae</taxon>
        <taxon>Lates</taxon>
    </lineage>
</organism>
<dbReference type="SUPFAM" id="SSF51735">
    <property type="entry name" value="NAD(P)-binding Rossmann-fold domains"/>
    <property type="match status" value="1"/>
</dbReference>
<dbReference type="AlphaFoldDB" id="A0AAD3RHP6"/>
<name>A0AAD3RHP6_LATJO</name>